<proteinExistence type="predicted"/>
<gene>
    <name evidence="1" type="ORF">B456_012G127300</name>
</gene>
<dbReference type="STRING" id="29730.A0A0D2V4Q7"/>
<evidence type="ECO:0008006" key="3">
    <source>
        <dbReference type="Google" id="ProtNLM"/>
    </source>
</evidence>
<dbReference type="EMBL" id="CM001751">
    <property type="protein sequence ID" value="KJB77246.1"/>
    <property type="molecule type" value="Genomic_DNA"/>
</dbReference>
<accession>A0A0D2V4Q7</accession>
<dbReference type="Gramene" id="KJB77246">
    <property type="protein sequence ID" value="KJB77246"/>
    <property type="gene ID" value="B456_012G127300"/>
</dbReference>
<reference evidence="1 2" key="1">
    <citation type="journal article" date="2012" name="Nature">
        <title>Repeated polyploidization of Gossypium genomes and the evolution of spinnable cotton fibres.</title>
        <authorList>
            <person name="Paterson A.H."/>
            <person name="Wendel J.F."/>
            <person name="Gundlach H."/>
            <person name="Guo H."/>
            <person name="Jenkins J."/>
            <person name="Jin D."/>
            <person name="Llewellyn D."/>
            <person name="Showmaker K.C."/>
            <person name="Shu S."/>
            <person name="Udall J."/>
            <person name="Yoo M.J."/>
            <person name="Byers R."/>
            <person name="Chen W."/>
            <person name="Doron-Faigenboim A."/>
            <person name="Duke M.V."/>
            <person name="Gong L."/>
            <person name="Grimwood J."/>
            <person name="Grover C."/>
            <person name="Grupp K."/>
            <person name="Hu G."/>
            <person name="Lee T.H."/>
            <person name="Li J."/>
            <person name="Lin L."/>
            <person name="Liu T."/>
            <person name="Marler B.S."/>
            <person name="Page J.T."/>
            <person name="Roberts A.W."/>
            <person name="Romanel E."/>
            <person name="Sanders W.S."/>
            <person name="Szadkowski E."/>
            <person name="Tan X."/>
            <person name="Tang H."/>
            <person name="Xu C."/>
            <person name="Wang J."/>
            <person name="Wang Z."/>
            <person name="Zhang D."/>
            <person name="Zhang L."/>
            <person name="Ashrafi H."/>
            <person name="Bedon F."/>
            <person name="Bowers J.E."/>
            <person name="Brubaker C.L."/>
            <person name="Chee P.W."/>
            <person name="Das S."/>
            <person name="Gingle A.R."/>
            <person name="Haigler C.H."/>
            <person name="Harker D."/>
            <person name="Hoffmann L.V."/>
            <person name="Hovav R."/>
            <person name="Jones D.C."/>
            <person name="Lemke C."/>
            <person name="Mansoor S."/>
            <person name="ur Rahman M."/>
            <person name="Rainville L.N."/>
            <person name="Rambani A."/>
            <person name="Reddy U.K."/>
            <person name="Rong J.K."/>
            <person name="Saranga Y."/>
            <person name="Scheffler B.E."/>
            <person name="Scheffler J.A."/>
            <person name="Stelly D.M."/>
            <person name="Triplett B.A."/>
            <person name="Van Deynze A."/>
            <person name="Vaslin M.F."/>
            <person name="Waghmare V.N."/>
            <person name="Walford S.A."/>
            <person name="Wright R.J."/>
            <person name="Zaki E.A."/>
            <person name="Zhang T."/>
            <person name="Dennis E.S."/>
            <person name="Mayer K.F."/>
            <person name="Peterson D.G."/>
            <person name="Rokhsar D.S."/>
            <person name="Wang X."/>
            <person name="Schmutz J."/>
        </authorList>
    </citation>
    <scope>NUCLEOTIDE SEQUENCE [LARGE SCALE GENOMIC DNA]</scope>
</reference>
<dbReference type="eggNOG" id="KOG0118">
    <property type="taxonomic scope" value="Eukaryota"/>
</dbReference>
<keyword evidence="2" id="KW-1185">Reference proteome</keyword>
<dbReference type="InterPro" id="IPR012677">
    <property type="entry name" value="Nucleotide-bd_a/b_plait_sf"/>
</dbReference>
<dbReference type="AlphaFoldDB" id="A0A0D2V4Q7"/>
<dbReference type="SUPFAM" id="SSF54928">
    <property type="entry name" value="RNA-binding domain, RBD"/>
    <property type="match status" value="1"/>
</dbReference>
<dbReference type="InterPro" id="IPR035979">
    <property type="entry name" value="RBD_domain_sf"/>
</dbReference>
<sequence length="50" mass="5387">MEIEPIPSENLPPGFDPSTCRSVYVGNIHSQVTESLLQEVFASTGPIEGL</sequence>
<dbReference type="Gene3D" id="3.30.70.330">
    <property type="match status" value="1"/>
</dbReference>
<evidence type="ECO:0000313" key="2">
    <source>
        <dbReference type="Proteomes" id="UP000032304"/>
    </source>
</evidence>
<organism evidence="1 2">
    <name type="scientific">Gossypium raimondii</name>
    <name type="common">Peruvian cotton</name>
    <name type="synonym">Gossypium klotzschianum subsp. raimondii</name>
    <dbReference type="NCBI Taxonomy" id="29730"/>
    <lineage>
        <taxon>Eukaryota</taxon>
        <taxon>Viridiplantae</taxon>
        <taxon>Streptophyta</taxon>
        <taxon>Embryophyta</taxon>
        <taxon>Tracheophyta</taxon>
        <taxon>Spermatophyta</taxon>
        <taxon>Magnoliopsida</taxon>
        <taxon>eudicotyledons</taxon>
        <taxon>Gunneridae</taxon>
        <taxon>Pentapetalae</taxon>
        <taxon>rosids</taxon>
        <taxon>malvids</taxon>
        <taxon>Malvales</taxon>
        <taxon>Malvaceae</taxon>
        <taxon>Malvoideae</taxon>
        <taxon>Gossypium</taxon>
    </lineage>
</organism>
<evidence type="ECO:0000313" key="1">
    <source>
        <dbReference type="EMBL" id="KJB77246.1"/>
    </source>
</evidence>
<name>A0A0D2V4Q7_GOSRA</name>
<dbReference type="GO" id="GO:0003676">
    <property type="term" value="F:nucleic acid binding"/>
    <property type="evidence" value="ECO:0007669"/>
    <property type="project" value="InterPro"/>
</dbReference>
<dbReference type="Proteomes" id="UP000032304">
    <property type="component" value="Chromosome 12"/>
</dbReference>
<protein>
    <recommendedName>
        <fullName evidence="3">RRM domain-containing protein</fullName>
    </recommendedName>
</protein>